<dbReference type="SUPFAM" id="SSF55486">
    <property type="entry name" value="Metalloproteases ('zincins'), catalytic domain"/>
    <property type="match status" value="1"/>
</dbReference>
<evidence type="ECO:0000313" key="1">
    <source>
        <dbReference type="EMBL" id="DAD79328.1"/>
    </source>
</evidence>
<name>A0A8S5MAY1_9CAUD</name>
<accession>A0A8S5MAY1</accession>
<dbReference type="Gene3D" id="3.40.390.10">
    <property type="entry name" value="Collagenase (Catalytic Domain)"/>
    <property type="match status" value="1"/>
</dbReference>
<protein>
    <submittedName>
        <fullName evidence="1">Lethal factor</fullName>
    </submittedName>
</protein>
<dbReference type="GO" id="GO:0008237">
    <property type="term" value="F:metallopeptidase activity"/>
    <property type="evidence" value="ECO:0007669"/>
    <property type="project" value="InterPro"/>
</dbReference>
<organism evidence="1">
    <name type="scientific">Myoviridae sp. ctNQr16</name>
    <dbReference type="NCBI Taxonomy" id="2826644"/>
    <lineage>
        <taxon>Viruses</taxon>
        <taxon>Duplodnaviria</taxon>
        <taxon>Heunggongvirae</taxon>
        <taxon>Uroviricota</taxon>
        <taxon>Caudoviricetes</taxon>
    </lineage>
</organism>
<proteinExistence type="predicted"/>
<sequence length="221" mass="24208">MGGRGASSGDLNDGIGREIVSTKDKDIWSYRHNPNNEQFVDNINTTIKEMQENYNGLMSVINDIYMANIKNGDTVMAFWDSGKGELGINTRYGDIKKMAASYDKCVKKGYHPGRGNKTAEQAVVAHELGHSLTSVVQQKLGSKDFDDVSKKIVKEAQNILNKGLKRKKYPGTMKIAKNISGYATSSNAECIAEATADVYCNGSKAKTESKAVVQALHNFCK</sequence>
<dbReference type="EMBL" id="BK014863">
    <property type="protein sequence ID" value="DAD79328.1"/>
    <property type="molecule type" value="Genomic_DNA"/>
</dbReference>
<reference evidence="1" key="1">
    <citation type="journal article" date="2021" name="Proc. Natl. Acad. Sci. U.S.A.">
        <title>A Catalog of Tens of Thousands of Viruses from Human Metagenomes Reveals Hidden Associations with Chronic Diseases.</title>
        <authorList>
            <person name="Tisza M.J."/>
            <person name="Buck C.B."/>
        </authorList>
    </citation>
    <scope>NUCLEOTIDE SEQUENCE</scope>
    <source>
        <strain evidence="1">CtNQr16</strain>
    </source>
</reference>
<dbReference type="InterPro" id="IPR024079">
    <property type="entry name" value="MetalloPept_cat_dom_sf"/>
</dbReference>